<evidence type="ECO:0008006" key="4">
    <source>
        <dbReference type="Google" id="ProtNLM"/>
    </source>
</evidence>
<dbReference type="InterPro" id="IPR054363">
    <property type="entry name" value="GH95_cat"/>
</dbReference>
<name>A0A0F9UTU6_9ZZZZ</name>
<feature type="domain" description="Glycosyl hydrolase family 95 catalytic" evidence="2">
    <location>
        <begin position="393"/>
        <end position="582"/>
    </location>
</feature>
<evidence type="ECO:0000313" key="3">
    <source>
        <dbReference type="EMBL" id="KKN64611.1"/>
    </source>
</evidence>
<dbReference type="GO" id="GO:0005975">
    <property type="term" value="P:carbohydrate metabolic process"/>
    <property type="evidence" value="ECO:0007669"/>
    <property type="project" value="InterPro"/>
</dbReference>
<dbReference type="EMBL" id="LAZR01000549">
    <property type="protein sequence ID" value="KKN64611.1"/>
    <property type="molecule type" value="Genomic_DNA"/>
</dbReference>
<dbReference type="GO" id="GO:0004560">
    <property type="term" value="F:alpha-L-fucosidase activity"/>
    <property type="evidence" value="ECO:0007669"/>
    <property type="project" value="TreeGrafter"/>
</dbReference>
<organism evidence="3">
    <name type="scientific">marine sediment metagenome</name>
    <dbReference type="NCBI Taxonomy" id="412755"/>
    <lineage>
        <taxon>unclassified sequences</taxon>
        <taxon>metagenomes</taxon>
        <taxon>ecological metagenomes</taxon>
    </lineage>
</organism>
<dbReference type="PANTHER" id="PTHR31084:SF0">
    <property type="entry name" value="ALPHA-L-FUCOSIDASE 2"/>
    <property type="match status" value="1"/>
</dbReference>
<accession>A0A0F9UTU6</accession>
<comment type="caution">
    <text evidence="3">The sequence shown here is derived from an EMBL/GenBank/DDBJ whole genome shotgun (WGS) entry which is preliminary data.</text>
</comment>
<dbReference type="PANTHER" id="PTHR31084">
    <property type="entry name" value="ALPHA-L-FUCOSIDASE 2"/>
    <property type="match status" value="1"/>
</dbReference>
<protein>
    <recommendedName>
        <fullName evidence="4">Glycosyl hydrolase family 95 N-terminal domain-containing protein</fullName>
    </recommendedName>
</protein>
<dbReference type="Pfam" id="PF21307">
    <property type="entry name" value="Glyco_hydro_95_C"/>
    <property type="match status" value="1"/>
</dbReference>
<proteinExistence type="predicted"/>
<dbReference type="InterPro" id="IPR012341">
    <property type="entry name" value="6hp_glycosidase-like_sf"/>
</dbReference>
<dbReference type="Gene3D" id="2.70.98.50">
    <property type="entry name" value="putative glycoside hydrolase family protein from bacillus halodurans"/>
    <property type="match status" value="1"/>
</dbReference>
<dbReference type="AlphaFoldDB" id="A0A0F9UTU6"/>
<dbReference type="Gene3D" id="1.50.10.10">
    <property type="match status" value="1"/>
</dbReference>
<gene>
    <name evidence="3" type="ORF">LCGC14_0489890</name>
</gene>
<dbReference type="Gene3D" id="2.60.40.1180">
    <property type="entry name" value="Golgi alpha-mannosidase II"/>
    <property type="match status" value="1"/>
</dbReference>
<dbReference type="InterPro" id="IPR008928">
    <property type="entry name" value="6-hairpin_glycosidase_sf"/>
</dbReference>
<feature type="domain" description="Alpha fucosidase A-like C-terminal" evidence="1">
    <location>
        <begin position="701"/>
        <end position="796"/>
    </location>
</feature>
<dbReference type="SUPFAM" id="SSF48208">
    <property type="entry name" value="Six-hairpin glycosidases"/>
    <property type="match status" value="1"/>
</dbReference>
<reference evidence="3" key="1">
    <citation type="journal article" date="2015" name="Nature">
        <title>Complex archaea that bridge the gap between prokaryotes and eukaryotes.</title>
        <authorList>
            <person name="Spang A."/>
            <person name="Saw J.H."/>
            <person name="Jorgensen S.L."/>
            <person name="Zaremba-Niedzwiedzka K."/>
            <person name="Martijn J."/>
            <person name="Lind A.E."/>
            <person name="van Eijk R."/>
            <person name="Schleper C."/>
            <person name="Guy L."/>
            <person name="Ettema T.J."/>
        </authorList>
    </citation>
    <scope>NUCLEOTIDE SEQUENCE</scope>
</reference>
<dbReference type="Pfam" id="PF22124">
    <property type="entry name" value="Glyco_hydro_95_cat"/>
    <property type="match status" value="1"/>
</dbReference>
<evidence type="ECO:0000259" key="2">
    <source>
        <dbReference type="Pfam" id="PF22124"/>
    </source>
</evidence>
<dbReference type="InterPro" id="IPR013780">
    <property type="entry name" value="Glyco_hydro_b"/>
</dbReference>
<evidence type="ECO:0000259" key="1">
    <source>
        <dbReference type="Pfam" id="PF21307"/>
    </source>
</evidence>
<sequence length="799" mass="91368">MHRIEIDYPVLVPEDGLLLGNGDLSVSVYMDVDHIVWRFGKNDVWDRRLDTSDCPRPAHIDEIAHGIREEGWVSHGYVFGEGEATKTVKDPRRMKEITEGWPAYAKRSYPCPKPVGELRMRIPNDQTPVTFTQRQTIETGELEIEATWPGNWVIRVVCFVAPDDNVLCVKWDVENWNDDTGSCRPAVWFKVWRWPDPTIESYHARLFARARYNHYFGQVAEGKSTPLDKPITRDVFGRFVVQQNFAPSLDFPGEGFKFMMAPFTDQYEVEALDMLDTGEAMLHVRPTDKEDEGLSGWLALAVPTASDEGGAEAELKRIMETIGDDCDAACEKWRAEQKAAADEFWSRSSISIPDAPEVEDVWYHILHARRCAFRRGVVAPGLALPSTVQDYSLWHGDYHMNFNYQQGFWGDNMANHVELGDSFFPGMNHMVEIGRKLARDYWGCRGTFVQLGGYPFPVHEDTYGTGSLCRMAYMSGWVCNHYWWHYLYTLDADWLREEGYSVIRDCALFYTDFLEKWDDGKYHAFPSIQGEAFFTGKAEDYTDKPQVLRHARYCLQSAIKAAEVLGETEHVDEWRDRLDNLVQIDDFDALGWDDEKIRRYNCSSPEFLCYDVGSIPTEKSDEPAFAAYRGATNMLPWWWMIALHNDVYNPDVSLESLRKRIAKWRQPNGVLRAMDVHSHSYIGCYTEAMGIIAPIMEMMMQSWDGRIRIFPSWPSQIDGEFTTLRAEGAFLVSASRKDGKIQPFTIHSEAGAPCHVVDPWDSGLKITDPDGKDIPTREGLGGSICFDTDPGKTYTLQPA</sequence>
<dbReference type="InterPro" id="IPR049053">
    <property type="entry name" value="AFCA-like_C"/>
</dbReference>